<dbReference type="OrthoDB" id="6921389at2759"/>
<comment type="caution">
    <text evidence="4">The sequence shown here is derived from an EMBL/GenBank/DDBJ whole genome shotgun (WGS) entry which is preliminary data.</text>
</comment>
<evidence type="ECO:0000313" key="5">
    <source>
        <dbReference type="Proteomes" id="UP000037923"/>
    </source>
</evidence>
<dbReference type="GO" id="GO:0008299">
    <property type="term" value="P:isoprenoid biosynthetic process"/>
    <property type="evidence" value="ECO:0007669"/>
    <property type="project" value="InterPro"/>
</dbReference>
<evidence type="ECO:0000259" key="3">
    <source>
        <dbReference type="Pfam" id="PF07143"/>
    </source>
</evidence>
<dbReference type="GO" id="GO:0004659">
    <property type="term" value="F:prenyltransferase activity"/>
    <property type="evidence" value="ECO:0007669"/>
    <property type="project" value="InterPro"/>
</dbReference>
<keyword evidence="5" id="KW-1185">Reference proteome</keyword>
<dbReference type="InterPro" id="IPR010791">
    <property type="entry name" value="AttH_dom"/>
</dbReference>
<protein>
    <submittedName>
        <fullName evidence="4">Putative polyprenyl synthase</fullName>
    </submittedName>
</protein>
<dbReference type="Pfam" id="PF07143">
    <property type="entry name" value="CrtC"/>
    <property type="match status" value="1"/>
</dbReference>
<evidence type="ECO:0000256" key="2">
    <source>
        <dbReference type="ARBA" id="ARBA00022842"/>
    </source>
</evidence>
<dbReference type="GeneID" id="26902764"/>
<keyword evidence="1" id="KW-0479">Metal-binding</keyword>
<dbReference type="Gene3D" id="1.10.600.10">
    <property type="entry name" value="Farnesyl Diphosphate Synthase"/>
    <property type="match status" value="1"/>
</dbReference>
<dbReference type="RefSeq" id="XP_015661073.1">
    <property type="nucleotide sequence ID" value="XM_015799471.1"/>
</dbReference>
<dbReference type="Pfam" id="PF00348">
    <property type="entry name" value="polyprenyl_synt"/>
    <property type="match status" value="1"/>
</dbReference>
<feature type="domain" description="AttH" evidence="3">
    <location>
        <begin position="145"/>
        <end position="237"/>
    </location>
</feature>
<dbReference type="SUPFAM" id="SSF48576">
    <property type="entry name" value="Terpenoid synthases"/>
    <property type="match status" value="1"/>
</dbReference>
<dbReference type="PROSITE" id="PS00723">
    <property type="entry name" value="POLYPRENYL_SYNTHASE_1"/>
    <property type="match status" value="1"/>
</dbReference>
<dbReference type="SUPFAM" id="SSF159245">
    <property type="entry name" value="AttH-like"/>
    <property type="match status" value="1"/>
</dbReference>
<dbReference type="GO" id="GO:0046872">
    <property type="term" value="F:metal ion binding"/>
    <property type="evidence" value="ECO:0007669"/>
    <property type="project" value="UniProtKB-KW"/>
</dbReference>
<keyword evidence="2" id="KW-0460">Magnesium</keyword>
<dbReference type="VEuPathDB" id="TriTrypDB:LpyrH10_04_0230"/>
<accession>A0A0N0VG37</accession>
<evidence type="ECO:0000256" key="1">
    <source>
        <dbReference type="ARBA" id="ARBA00022723"/>
    </source>
</evidence>
<dbReference type="Gene3D" id="2.40.370.10">
    <property type="entry name" value="AttH-like domain"/>
    <property type="match status" value="2"/>
</dbReference>
<dbReference type="OMA" id="VNGMYYY"/>
<reference evidence="4 5" key="1">
    <citation type="submission" date="2015-07" db="EMBL/GenBank/DDBJ databases">
        <title>High-quality genome of monoxenous trypanosomatid Leptomonas pyrrhocoris.</title>
        <authorList>
            <person name="Flegontov P."/>
            <person name="Butenko A."/>
            <person name="Firsov S."/>
            <person name="Vlcek C."/>
            <person name="Logacheva M.D."/>
            <person name="Field M."/>
            <person name="Filatov D."/>
            <person name="Flegontova O."/>
            <person name="Gerasimov E."/>
            <person name="Jackson A.P."/>
            <person name="Kelly S."/>
            <person name="Opperdoes F."/>
            <person name="O'Reilly A."/>
            <person name="Votypka J."/>
            <person name="Yurchenko V."/>
            <person name="Lukes J."/>
        </authorList>
    </citation>
    <scope>NUCLEOTIDE SEQUENCE [LARGE SCALE GENOMIC DNA]</scope>
    <source>
        <strain evidence="4">H10</strain>
    </source>
</reference>
<dbReference type="Proteomes" id="UP000037923">
    <property type="component" value="Unassembled WGS sequence"/>
</dbReference>
<dbReference type="InterPro" id="IPR008949">
    <property type="entry name" value="Isoprenoid_synthase_dom_sf"/>
</dbReference>
<dbReference type="InterPro" id="IPR000092">
    <property type="entry name" value="Polyprenyl_synt"/>
</dbReference>
<dbReference type="AlphaFoldDB" id="A0A0N0VG37"/>
<dbReference type="InterPro" id="IPR023374">
    <property type="entry name" value="AttH-like_dom_sf"/>
</dbReference>
<dbReference type="EMBL" id="LGTL01000004">
    <property type="protein sequence ID" value="KPA82634.1"/>
    <property type="molecule type" value="Genomic_DNA"/>
</dbReference>
<dbReference type="InterPro" id="IPR033749">
    <property type="entry name" value="Polyprenyl_synt_CS"/>
</dbReference>
<name>A0A0N0VG37_LEPPY</name>
<proteinExistence type="predicted"/>
<organism evidence="4 5">
    <name type="scientific">Leptomonas pyrrhocoris</name>
    <name type="common">Firebug parasite</name>
    <dbReference type="NCBI Taxonomy" id="157538"/>
    <lineage>
        <taxon>Eukaryota</taxon>
        <taxon>Discoba</taxon>
        <taxon>Euglenozoa</taxon>
        <taxon>Kinetoplastea</taxon>
        <taxon>Metakinetoplastina</taxon>
        <taxon>Trypanosomatida</taxon>
        <taxon>Trypanosomatidae</taxon>
        <taxon>Leishmaniinae</taxon>
        <taxon>Leptomonas</taxon>
    </lineage>
</organism>
<dbReference type="PANTHER" id="PTHR12001">
    <property type="entry name" value="GERANYLGERANYL PYROPHOSPHATE SYNTHASE"/>
    <property type="match status" value="1"/>
</dbReference>
<dbReference type="Pfam" id="PF17186">
    <property type="entry name" value="Lipocalin_9"/>
    <property type="match status" value="1"/>
</dbReference>
<gene>
    <name evidence="4" type="ORF">ABB37_02473</name>
</gene>
<evidence type="ECO:0000313" key="4">
    <source>
        <dbReference type="EMBL" id="KPA82634.1"/>
    </source>
</evidence>
<dbReference type="CDD" id="cd00685">
    <property type="entry name" value="Trans_IPPS_HT"/>
    <property type="match status" value="1"/>
</dbReference>
<sequence length="743" mass="81061">MPYDFWPSCFPPRGVHPDPAVYDQCNDASALQWWYGNAHLNVKGEDGPSFGFFGSFFRRCEDECATSTSVFHDACAWALVDLRNEKYYADSVLDPDAIAQIRKGLDPEVTGRPTEHVQGALLELVKKGRLPRPDHMMETAAVYTAEPFGITMANHCELRTEQDGLTRRYTFTMHNSVDEVSVHVSLEAEGAPVLQGKDGRVNGMYYYYYPSMRASGYVEVDGVRHEVCGTGWYDREFDGAATKASQDAQFGWSWLSLQASSGAQVSVCHVTEGAEQATRDVTTVLTRADRTRVLCEDGQLEVTETWTSMVTFTSYPVACRVRVESIGLDVAVRAAFAAQEFCTVVVSGAGFYEGVMEGTGAVDGASVTVRGFLEHKRNALPYASTSGLLRCVGAYVHDMLAKACPLTASDEWVAENILGRHCIGRGVPADRLCRVLFEPARLIIDRGGKSWRSLILVSCCNALSRQHFDCSRYIAVAELLHVGSLIIDDVQDDSVLRRGGECAHLVYGVSSAINVGCACYFLSVHAAGIQDLPDAKAAKIYKLYFDVMIAGHAGQGLDISGLHYLVPAAVKSGNAEPLFDALDAVHTYKSGGVAGTLCLMACVLCDAPPDVSAALESFGVALGLAFQIVDDALNVSGFEGDLKEKAEDIKAGKVTYPIAVAMGRLGAADREALWSILSSEAREDADVRRAVSLLNEVGAVDECLMIAQRRIRDTWEKLDPLLEDSFPKLMLRTFCTYLVEHRL</sequence>
<dbReference type="PANTHER" id="PTHR12001:SF44">
    <property type="entry name" value="GERANYLGERANYL PYROPHOSPHATE SYNTHASE"/>
    <property type="match status" value="1"/>
</dbReference>